<reference evidence="2 3" key="2">
    <citation type="journal article" date="2013" name="Genome Announc.">
        <title>Draft Genome Sequence of Methylobacterium mesophilicum Strain SR1.6/6, Isolated from Citrus sinensis.</title>
        <authorList>
            <person name="Marinho Almeida D."/>
            <person name="Dini-Andreote F."/>
            <person name="Camargo Neves A.A."/>
            <person name="Juca Ramos R.T."/>
            <person name="Andreote F.D."/>
            <person name="Carneiro A.R."/>
            <person name="Oliveira de Souza Lima A."/>
            <person name="Caracciolo Gomes de Sa P.H."/>
            <person name="Ribeiro Barbosa M.S."/>
            <person name="Araujo W.L."/>
            <person name="Silva A."/>
        </authorList>
    </citation>
    <scope>NUCLEOTIDE SEQUENCE [LARGE SCALE GENOMIC DNA]</scope>
    <source>
        <strain evidence="2 3">SR1.6/6</strain>
    </source>
</reference>
<dbReference type="AlphaFoldDB" id="A0A6B9FU99"/>
<protein>
    <submittedName>
        <fullName evidence="2">Uncharacterized protein</fullName>
    </submittedName>
</protein>
<evidence type="ECO:0000313" key="3">
    <source>
        <dbReference type="Proteomes" id="UP000012488"/>
    </source>
</evidence>
<reference evidence="2 3" key="1">
    <citation type="journal article" date="2012" name="Genet. Mol. Biol.">
        <title>Analysis of 16S rRNA and mxaF genes revealing insights into Methylobacterium niche-specific plant association.</title>
        <authorList>
            <person name="Dourado M.N."/>
            <person name="Andreote F.D."/>
            <person name="Dini-Andreote F."/>
            <person name="Conti R."/>
            <person name="Araujo J.M."/>
            <person name="Araujo W.L."/>
        </authorList>
    </citation>
    <scope>NUCLEOTIDE SEQUENCE [LARGE SCALE GENOMIC DNA]</scope>
    <source>
        <strain evidence="2 3">SR1.6/6</strain>
    </source>
</reference>
<organism evidence="2 3">
    <name type="scientific">Methylobacterium mesophilicum SR1.6/6</name>
    <dbReference type="NCBI Taxonomy" id="908290"/>
    <lineage>
        <taxon>Bacteria</taxon>
        <taxon>Pseudomonadati</taxon>
        <taxon>Pseudomonadota</taxon>
        <taxon>Alphaproteobacteria</taxon>
        <taxon>Hyphomicrobiales</taxon>
        <taxon>Methylobacteriaceae</taxon>
        <taxon>Methylobacterium</taxon>
    </lineage>
</organism>
<proteinExistence type="predicted"/>
<keyword evidence="1" id="KW-0812">Transmembrane</keyword>
<keyword evidence="1" id="KW-1133">Transmembrane helix</keyword>
<accession>A0A6B9FU99</accession>
<dbReference type="OrthoDB" id="8000894at2"/>
<name>A0A6B9FU99_9HYPH</name>
<sequence>MSERAATAAERRHWFYDSKLLVGAFCLLSFVAIFWQMSRFEGFQPIFTCESGKDIDHWLLTSGMDACMGKAHSPEAQTRCVRTVYILACMKERWR</sequence>
<evidence type="ECO:0000256" key="1">
    <source>
        <dbReference type="SAM" id="Phobius"/>
    </source>
</evidence>
<gene>
    <name evidence="2" type="ORF">MMSR116_24270</name>
</gene>
<feature type="transmembrane region" description="Helical" evidence="1">
    <location>
        <begin position="20"/>
        <end position="37"/>
    </location>
</feature>
<evidence type="ECO:0000313" key="2">
    <source>
        <dbReference type="EMBL" id="QGY04678.1"/>
    </source>
</evidence>
<dbReference type="Proteomes" id="UP000012488">
    <property type="component" value="Chromosome"/>
</dbReference>
<dbReference type="RefSeq" id="WP_010685959.1">
    <property type="nucleotide sequence ID" value="NZ_CP043538.1"/>
</dbReference>
<dbReference type="KEGG" id="mmes:MMSR116_24270"/>
<keyword evidence="1" id="KW-0472">Membrane</keyword>
<dbReference type="EMBL" id="CP043538">
    <property type="protein sequence ID" value="QGY04678.1"/>
    <property type="molecule type" value="Genomic_DNA"/>
</dbReference>